<keyword evidence="2" id="KW-1185">Reference proteome</keyword>
<evidence type="ECO:0000313" key="1">
    <source>
        <dbReference type="EMBL" id="GGG59487.1"/>
    </source>
</evidence>
<dbReference type="SUPFAM" id="SSF102588">
    <property type="entry name" value="LmbE-like"/>
    <property type="match status" value="1"/>
</dbReference>
<comment type="caution">
    <text evidence="1">The sequence shown here is derived from an EMBL/GenBank/DDBJ whole genome shotgun (WGS) entry which is preliminary data.</text>
</comment>
<evidence type="ECO:0000313" key="2">
    <source>
        <dbReference type="Proteomes" id="UP000627715"/>
    </source>
</evidence>
<organism evidence="1 2">
    <name type="scientific">Pseudohongiella nitratireducens</name>
    <dbReference type="NCBI Taxonomy" id="1768907"/>
    <lineage>
        <taxon>Bacteria</taxon>
        <taxon>Pseudomonadati</taxon>
        <taxon>Pseudomonadota</taxon>
        <taxon>Gammaproteobacteria</taxon>
        <taxon>Pseudomonadales</taxon>
        <taxon>Pseudohongiellaceae</taxon>
        <taxon>Pseudohongiella</taxon>
    </lineage>
</organism>
<evidence type="ECO:0008006" key="3">
    <source>
        <dbReference type="Google" id="ProtNLM"/>
    </source>
</evidence>
<name>A0A917GWE8_9GAMM</name>
<accession>A0A917GWE8</accession>
<dbReference type="Proteomes" id="UP000627715">
    <property type="component" value="Unassembled WGS sequence"/>
</dbReference>
<reference evidence="1" key="2">
    <citation type="submission" date="2020-09" db="EMBL/GenBank/DDBJ databases">
        <authorList>
            <person name="Sun Q."/>
            <person name="Zhou Y."/>
        </authorList>
    </citation>
    <scope>NUCLEOTIDE SEQUENCE</scope>
    <source>
        <strain evidence="1">CGMCC 1.15425</strain>
    </source>
</reference>
<dbReference type="Pfam" id="PF02585">
    <property type="entry name" value="PIG-L"/>
    <property type="match status" value="1"/>
</dbReference>
<sequence length="221" mass="24268">MGGSLYLAARQGIETVVVVMSDGALGGEADDLVERRQSEVRAAASLLGVNTLHLWDFPDRGLSTGAVADAAIAKAAACIADCQPGTVFMPGMLELHPDHRATANVVWSALQQLHERPWRGLRPASWFYEISVQSPVNHLVDISAAVDVKKQAMEIYASQNSENNYPELILALNKARTFSMPPEVSHVEAYFQVPETQWGWSLQKICQTAIDRYFEAGETKE</sequence>
<gene>
    <name evidence="1" type="ORF">GCM10011403_16040</name>
</gene>
<dbReference type="InterPro" id="IPR003737">
    <property type="entry name" value="GlcNAc_PI_deacetylase-related"/>
</dbReference>
<protein>
    <recommendedName>
        <fullName evidence="3">LmbE-like protein</fullName>
    </recommendedName>
</protein>
<reference evidence="1" key="1">
    <citation type="journal article" date="2014" name="Int. J. Syst. Evol. Microbiol.">
        <title>Complete genome sequence of Corynebacterium casei LMG S-19264T (=DSM 44701T), isolated from a smear-ripened cheese.</title>
        <authorList>
            <consortium name="US DOE Joint Genome Institute (JGI-PGF)"/>
            <person name="Walter F."/>
            <person name="Albersmeier A."/>
            <person name="Kalinowski J."/>
            <person name="Ruckert C."/>
        </authorList>
    </citation>
    <scope>NUCLEOTIDE SEQUENCE</scope>
    <source>
        <strain evidence="1">CGMCC 1.15425</strain>
    </source>
</reference>
<dbReference type="EMBL" id="BMIY01000006">
    <property type="protein sequence ID" value="GGG59487.1"/>
    <property type="molecule type" value="Genomic_DNA"/>
</dbReference>
<dbReference type="AlphaFoldDB" id="A0A917GWE8"/>
<proteinExistence type="predicted"/>
<dbReference type="InterPro" id="IPR024078">
    <property type="entry name" value="LmbE-like_dom_sf"/>
</dbReference>
<dbReference type="Gene3D" id="3.40.50.10320">
    <property type="entry name" value="LmbE-like"/>
    <property type="match status" value="1"/>
</dbReference>